<keyword evidence="7" id="KW-0004">4Fe-4S</keyword>
<dbReference type="HOGENOM" id="CLU_022389_3_1_9"/>
<keyword evidence="4 7" id="KW-0808">Transferase</keyword>
<dbReference type="Pfam" id="PF00156">
    <property type="entry name" value="Pribosyltran"/>
    <property type="match status" value="1"/>
</dbReference>
<dbReference type="STRING" id="457570.Nther_1147"/>
<evidence type="ECO:0000256" key="3">
    <source>
        <dbReference type="ARBA" id="ARBA00022676"/>
    </source>
</evidence>
<evidence type="ECO:0000256" key="7">
    <source>
        <dbReference type="HAMAP-Rule" id="MF_01931"/>
    </source>
</evidence>
<feature type="binding site" evidence="7 10">
    <location>
        <position position="374"/>
    </location>
    <ligand>
        <name>Mg(2+)</name>
        <dbReference type="ChEBI" id="CHEBI:18420"/>
    </ligand>
</feature>
<accession>B2A1J0</accession>
<evidence type="ECO:0000313" key="14">
    <source>
        <dbReference type="Proteomes" id="UP000001683"/>
    </source>
</evidence>
<keyword evidence="7 11" id="KW-0411">Iron-sulfur</keyword>
<dbReference type="CDD" id="cd00715">
    <property type="entry name" value="GPATase_N"/>
    <property type="match status" value="1"/>
</dbReference>
<evidence type="ECO:0000313" key="13">
    <source>
        <dbReference type="EMBL" id="ACB84730.1"/>
    </source>
</evidence>
<evidence type="ECO:0000256" key="1">
    <source>
        <dbReference type="ARBA" id="ARBA00005209"/>
    </source>
</evidence>
<protein>
    <recommendedName>
        <fullName evidence="7">Amidophosphoribosyltransferase</fullName>
        <shortName evidence="7">ATase</shortName>
        <ecNumber evidence="7">2.4.2.14</ecNumber>
    </recommendedName>
    <alternativeName>
        <fullName evidence="7">Glutamine phosphoribosylpyrophosphate amidotransferase</fullName>
        <shortName evidence="7">GPATase</shortName>
    </alternativeName>
</protein>
<keyword evidence="7 10" id="KW-0460">Magnesium</keyword>
<dbReference type="InParanoid" id="B2A1J0"/>
<dbReference type="UniPathway" id="UPA00074">
    <property type="reaction ID" value="UER00124"/>
</dbReference>
<reference evidence="13 14" key="2">
    <citation type="journal article" date="2011" name="J. Bacteriol.">
        <title>Complete genome sequence of the anaerobic, halophilic alkalithermophile Natranaerobius thermophilus JW/NM-WN-LF.</title>
        <authorList>
            <person name="Zhao B."/>
            <person name="Mesbah N.M."/>
            <person name="Dalin E."/>
            <person name="Goodwin L."/>
            <person name="Nolan M."/>
            <person name="Pitluck S."/>
            <person name="Chertkov O."/>
            <person name="Brettin T.S."/>
            <person name="Han J."/>
            <person name="Larimer F.W."/>
            <person name="Land M.L."/>
            <person name="Hauser L."/>
            <person name="Kyrpides N."/>
            <person name="Wiegel J."/>
        </authorList>
    </citation>
    <scope>NUCLEOTIDE SEQUENCE [LARGE SCALE GENOMIC DNA]</scope>
    <source>
        <strain evidence="14">ATCC BAA-1301 / DSM 18059 / JW/NM-WN-LF</strain>
    </source>
</reference>
<feature type="active site" description="Nucleophile" evidence="7 9">
    <location>
        <position position="26"/>
    </location>
</feature>
<dbReference type="NCBIfam" id="TIGR01134">
    <property type="entry name" value="purF"/>
    <property type="match status" value="1"/>
</dbReference>
<dbReference type="InterPro" id="IPR035584">
    <property type="entry name" value="PurF_N"/>
</dbReference>
<dbReference type="Gene3D" id="3.60.20.10">
    <property type="entry name" value="Glutamine Phosphoribosylpyrophosphate, subunit 1, domain 1"/>
    <property type="match status" value="1"/>
</dbReference>
<dbReference type="Gene3D" id="3.40.50.2020">
    <property type="match status" value="1"/>
</dbReference>
<comment type="cofactor">
    <cofactor evidence="7 11">
        <name>[4Fe-4S] cluster</name>
        <dbReference type="ChEBI" id="CHEBI:49883"/>
    </cofactor>
    <text evidence="7 11">Binds 1 [4Fe-4S] cluster per subunit.</text>
</comment>
<dbReference type="EMBL" id="CP001034">
    <property type="protein sequence ID" value="ACB84730.1"/>
    <property type="molecule type" value="Genomic_DNA"/>
</dbReference>
<dbReference type="GO" id="GO:0009113">
    <property type="term" value="P:purine nucleobase biosynthetic process"/>
    <property type="evidence" value="ECO:0007669"/>
    <property type="project" value="UniProtKB-UniRule"/>
</dbReference>
<evidence type="ECO:0000256" key="11">
    <source>
        <dbReference type="PIRSR" id="PIRSR000485-3"/>
    </source>
</evidence>
<name>B2A1J0_NATTJ</name>
<comment type="similarity">
    <text evidence="2 7 8">In the C-terminal section; belongs to the purine/pyrimidine phosphoribosyltransferase family.</text>
</comment>
<keyword evidence="14" id="KW-1185">Reference proteome</keyword>
<dbReference type="InterPro" id="IPR017932">
    <property type="entry name" value="GATase_2_dom"/>
</dbReference>
<dbReference type="InterPro" id="IPR005854">
    <property type="entry name" value="PurF"/>
</dbReference>
<feature type="domain" description="Glutamine amidotransferase type-2" evidence="12">
    <location>
        <begin position="26"/>
        <end position="245"/>
    </location>
</feature>
<keyword evidence="3 7" id="KW-0328">Glycosyltransferase</keyword>
<reference evidence="13 14" key="1">
    <citation type="submission" date="2008-04" db="EMBL/GenBank/DDBJ databases">
        <title>Complete sequence of chromosome of Natranaerobius thermophilus JW/NM-WN-LF.</title>
        <authorList>
            <consortium name="US DOE Joint Genome Institute"/>
            <person name="Copeland A."/>
            <person name="Lucas S."/>
            <person name="Lapidus A."/>
            <person name="Glavina del Rio T."/>
            <person name="Dalin E."/>
            <person name="Tice H."/>
            <person name="Bruce D."/>
            <person name="Goodwin L."/>
            <person name="Pitluck S."/>
            <person name="Chertkov O."/>
            <person name="Brettin T."/>
            <person name="Detter J.C."/>
            <person name="Han C."/>
            <person name="Kuske C.R."/>
            <person name="Schmutz J."/>
            <person name="Larimer F."/>
            <person name="Land M."/>
            <person name="Hauser L."/>
            <person name="Kyrpides N."/>
            <person name="Lykidis A."/>
            <person name="Mesbah N.M."/>
            <person name="Wiegel J."/>
        </authorList>
    </citation>
    <scope>NUCLEOTIDE SEQUENCE [LARGE SCALE GENOMIC DNA]</scope>
    <source>
        <strain evidence="14">ATCC BAA-1301 / DSM 18059 / JW/NM-WN-LF</strain>
    </source>
</reference>
<dbReference type="InterPro" id="IPR029055">
    <property type="entry name" value="Ntn_hydrolases_N"/>
</dbReference>
<evidence type="ECO:0000256" key="2">
    <source>
        <dbReference type="ARBA" id="ARBA00010138"/>
    </source>
</evidence>
<keyword evidence="7 10" id="KW-0479">Metal-binding</keyword>
<gene>
    <name evidence="7" type="primary">purF</name>
    <name evidence="13" type="ordered locus">Nther_1147</name>
</gene>
<feature type="binding site" evidence="7 11">
    <location>
        <position position="411"/>
    </location>
    <ligand>
        <name>[4Fe-4S] cluster</name>
        <dbReference type="ChEBI" id="CHEBI:49883"/>
    </ligand>
</feature>
<dbReference type="MEROPS" id="C44.001"/>
<comment type="function">
    <text evidence="7">Catalyzes the formation of phosphoribosylamine from phosphoribosylpyrophosphate (PRPP) and glutamine.</text>
</comment>
<dbReference type="GO" id="GO:0006189">
    <property type="term" value="P:'de novo' IMP biosynthetic process"/>
    <property type="evidence" value="ECO:0007669"/>
    <property type="project" value="UniProtKB-UniRule"/>
</dbReference>
<proteinExistence type="inferred from homology"/>
<dbReference type="SUPFAM" id="SSF56235">
    <property type="entry name" value="N-terminal nucleophile aminohydrolases (Ntn hydrolases)"/>
    <property type="match status" value="1"/>
</dbReference>
<feature type="binding site" evidence="7 10">
    <location>
        <position position="312"/>
    </location>
    <ligand>
        <name>Mg(2+)</name>
        <dbReference type="ChEBI" id="CHEBI:18420"/>
    </ligand>
</feature>
<keyword evidence="5 7" id="KW-0658">Purine biosynthesis</keyword>
<evidence type="ECO:0000256" key="10">
    <source>
        <dbReference type="PIRSR" id="PIRSR000485-2"/>
    </source>
</evidence>
<dbReference type="SUPFAM" id="SSF53271">
    <property type="entry name" value="PRTase-like"/>
    <property type="match status" value="1"/>
</dbReference>
<sequence length="478" mass="52722">MLIYESFNQQFIYILTKGGIEVEEECGIFGIYAPDQDVAQLTYYGLYALQHRGQESTGISVSNSNKLVTNKNMGLVNEVFDEHNLSELTGISAIGHVRYTTEGDSSVVNAQPLTVKCKLGELSVAHNGNLINSEELRNRLEKEGTIFHTNSDSEILAHLLAKSQENDLLAAFQEVIKSIQGAYNFLMLTPDKILAVRDPWGFRPLSLGKVAGNYVVASETCAFDTIGAEFLRDIEPGEMVCIDHNGLNSYQVFEKTKPSLCMFEYIYFARPDSNINNRNVHLVRKELGRELAKELPEEIPAKADLVSGVPDSSLSAASGVSEELPAPYEMALIKNRYVGRTFIKPNQTNREISVKIKLNPVERTVANKNLILVDDSIVRGTTISNIIKTLKKSGTSQIHVLVSSPPVKYPCCFGIDTSTSSELIASNQSVSNIKDHIQADSLQYLSVEGMLRAVNNVSKIQNNEGFCLACFNGENPSL</sequence>
<comment type="catalytic activity">
    <reaction evidence="7 8">
        <text>5-phospho-beta-D-ribosylamine + L-glutamate + diphosphate = 5-phospho-alpha-D-ribose 1-diphosphate + L-glutamine + H2O</text>
        <dbReference type="Rhea" id="RHEA:14905"/>
        <dbReference type="ChEBI" id="CHEBI:15377"/>
        <dbReference type="ChEBI" id="CHEBI:29985"/>
        <dbReference type="ChEBI" id="CHEBI:33019"/>
        <dbReference type="ChEBI" id="CHEBI:58017"/>
        <dbReference type="ChEBI" id="CHEBI:58359"/>
        <dbReference type="ChEBI" id="CHEBI:58681"/>
        <dbReference type="EC" id="2.4.2.14"/>
    </reaction>
</comment>
<feature type="binding site" evidence="7 11">
    <location>
        <position position="470"/>
    </location>
    <ligand>
        <name>[4Fe-4S] cluster</name>
        <dbReference type="ChEBI" id="CHEBI:49883"/>
    </ligand>
</feature>
<dbReference type="OrthoDB" id="9801213at2"/>
<dbReference type="InterPro" id="IPR029057">
    <property type="entry name" value="PRTase-like"/>
</dbReference>
<keyword evidence="7 11" id="KW-0408">Iron</keyword>
<dbReference type="GO" id="GO:0000287">
    <property type="term" value="F:magnesium ion binding"/>
    <property type="evidence" value="ECO:0007669"/>
    <property type="project" value="UniProtKB-UniRule"/>
</dbReference>
<evidence type="ECO:0000256" key="5">
    <source>
        <dbReference type="ARBA" id="ARBA00022755"/>
    </source>
</evidence>
<evidence type="ECO:0000256" key="8">
    <source>
        <dbReference type="PIRNR" id="PIRNR000485"/>
    </source>
</evidence>
<comment type="cofactor">
    <cofactor evidence="7 10">
        <name>Mg(2+)</name>
        <dbReference type="ChEBI" id="CHEBI:18420"/>
    </cofactor>
    <text evidence="7 10">Binds 1 Mg(2+) ion per subunit.</text>
</comment>
<dbReference type="PANTHER" id="PTHR11907">
    <property type="entry name" value="AMIDOPHOSPHORIBOSYLTRANSFERASE"/>
    <property type="match status" value="1"/>
</dbReference>
<dbReference type="PROSITE" id="PS51278">
    <property type="entry name" value="GATASE_TYPE_2"/>
    <property type="match status" value="1"/>
</dbReference>
<dbReference type="GO" id="GO:0004044">
    <property type="term" value="F:amidophosphoribosyltransferase activity"/>
    <property type="evidence" value="ECO:0007669"/>
    <property type="project" value="UniProtKB-UniRule"/>
</dbReference>
<dbReference type="InterPro" id="IPR000836">
    <property type="entry name" value="PRTase_dom"/>
</dbReference>
<evidence type="ECO:0000256" key="9">
    <source>
        <dbReference type="PIRSR" id="PIRSR000485-1"/>
    </source>
</evidence>
<feature type="binding site" evidence="7 11">
    <location>
        <position position="467"/>
    </location>
    <ligand>
        <name>[4Fe-4S] cluster</name>
        <dbReference type="ChEBI" id="CHEBI:49883"/>
    </ligand>
</feature>
<dbReference type="EC" id="2.4.2.14" evidence="7"/>
<evidence type="ECO:0000256" key="6">
    <source>
        <dbReference type="ARBA" id="ARBA00022962"/>
    </source>
</evidence>
<dbReference type="GO" id="GO:0051539">
    <property type="term" value="F:4 iron, 4 sulfur cluster binding"/>
    <property type="evidence" value="ECO:0007669"/>
    <property type="project" value="UniProtKB-KW"/>
</dbReference>
<dbReference type="KEGG" id="nth:Nther_1147"/>
<dbReference type="CDD" id="cd06223">
    <property type="entry name" value="PRTases_typeI"/>
    <property type="match status" value="1"/>
</dbReference>
<dbReference type="Proteomes" id="UP000001683">
    <property type="component" value="Chromosome"/>
</dbReference>
<dbReference type="eggNOG" id="COG0034">
    <property type="taxonomic scope" value="Bacteria"/>
</dbReference>
<feature type="binding site" evidence="7 10">
    <location>
        <position position="375"/>
    </location>
    <ligand>
        <name>Mg(2+)</name>
        <dbReference type="ChEBI" id="CHEBI:18420"/>
    </ligand>
</feature>
<dbReference type="AlphaFoldDB" id="B2A1J0"/>
<dbReference type="PIRSF" id="PIRSF000485">
    <property type="entry name" value="Amd_phspho_trans"/>
    <property type="match status" value="1"/>
</dbReference>
<comment type="pathway">
    <text evidence="1 7 8">Purine metabolism; IMP biosynthesis via de novo pathway; N(1)-(5-phospho-D-ribosyl)glycinamide from 5-phospho-alpha-D-ribose 1-diphosphate: step 1/2.</text>
</comment>
<dbReference type="HAMAP" id="MF_01931">
    <property type="entry name" value="PurF"/>
    <property type="match status" value="1"/>
</dbReference>
<evidence type="ECO:0000256" key="4">
    <source>
        <dbReference type="ARBA" id="ARBA00022679"/>
    </source>
</evidence>
<dbReference type="FunCoup" id="B2A1J0">
    <property type="interactions" value="352"/>
</dbReference>
<keyword evidence="6 7" id="KW-0315">Glutamine amidotransferase</keyword>
<feature type="binding site" evidence="7 11">
    <location>
        <position position="261"/>
    </location>
    <ligand>
        <name>[4Fe-4S] cluster</name>
        <dbReference type="ChEBI" id="CHEBI:49883"/>
    </ligand>
</feature>
<dbReference type="Pfam" id="PF13537">
    <property type="entry name" value="GATase_7"/>
    <property type="match status" value="1"/>
</dbReference>
<organism evidence="13 14">
    <name type="scientific">Natranaerobius thermophilus (strain ATCC BAA-1301 / DSM 18059 / JW/NM-WN-LF)</name>
    <dbReference type="NCBI Taxonomy" id="457570"/>
    <lineage>
        <taxon>Bacteria</taxon>
        <taxon>Bacillati</taxon>
        <taxon>Bacillota</taxon>
        <taxon>Clostridia</taxon>
        <taxon>Natranaerobiales</taxon>
        <taxon>Natranaerobiaceae</taxon>
        <taxon>Natranaerobius</taxon>
    </lineage>
</organism>
<evidence type="ECO:0000259" key="12">
    <source>
        <dbReference type="PROSITE" id="PS51278"/>
    </source>
</evidence>